<proteinExistence type="predicted"/>
<dbReference type="CDD" id="cd02440">
    <property type="entry name" value="AdoMet_MTases"/>
    <property type="match status" value="1"/>
</dbReference>
<feature type="domain" description="Methyltransferase" evidence="2">
    <location>
        <begin position="44"/>
        <end position="139"/>
    </location>
</feature>
<evidence type="ECO:0000256" key="1">
    <source>
        <dbReference type="ARBA" id="ARBA00022679"/>
    </source>
</evidence>
<dbReference type="GO" id="GO:0032259">
    <property type="term" value="P:methylation"/>
    <property type="evidence" value="ECO:0007669"/>
    <property type="project" value="UniProtKB-KW"/>
</dbReference>
<dbReference type="SUPFAM" id="SSF53335">
    <property type="entry name" value="S-adenosyl-L-methionine-dependent methyltransferases"/>
    <property type="match status" value="1"/>
</dbReference>
<name>A0ABS5TGZ0_9ACTN</name>
<comment type="caution">
    <text evidence="3">The sequence shown here is derived from an EMBL/GenBank/DDBJ whole genome shotgun (WGS) entry which is preliminary data.</text>
</comment>
<dbReference type="EMBL" id="JAHBAY010000005">
    <property type="protein sequence ID" value="MBT0770138.1"/>
    <property type="molecule type" value="Genomic_DNA"/>
</dbReference>
<dbReference type="Pfam" id="PF13649">
    <property type="entry name" value="Methyltransf_25"/>
    <property type="match status" value="1"/>
</dbReference>
<dbReference type="PANTHER" id="PTHR43861:SF3">
    <property type="entry name" value="PUTATIVE (AFU_ORTHOLOGUE AFUA_2G14390)-RELATED"/>
    <property type="match status" value="1"/>
</dbReference>
<dbReference type="Gene3D" id="3.40.50.150">
    <property type="entry name" value="Vaccinia Virus protein VP39"/>
    <property type="match status" value="1"/>
</dbReference>
<keyword evidence="3" id="KW-0489">Methyltransferase</keyword>
<dbReference type="InterPro" id="IPR029063">
    <property type="entry name" value="SAM-dependent_MTases_sf"/>
</dbReference>
<accession>A0ABS5TGZ0</accession>
<evidence type="ECO:0000313" key="3">
    <source>
        <dbReference type="EMBL" id="MBT0770138.1"/>
    </source>
</evidence>
<keyword evidence="4" id="KW-1185">Reference proteome</keyword>
<keyword evidence="1" id="KW-0808">Transferase</keyword>
<sequence>MPENYGMRRTPEEYERLRAQARIWEDATGRLLGRLGLAEGASCLDAGCGPGEAMRLMAERVGPSGSVTGLDSDAALGASAQDMLHGLGHTQCRVRSYEIGAEPIPDGPYDLVFARLLLFHLPHRAQVLARLWDAVAPGGYLLVQDYDLGVVGSVPPSPASDDVNALLADAFGAIGCDIRTGAKLGSLFAEAGIGAPDGSDIAGTLSALGPGRAMLEGVVRGVLPAAVARGAVDPARAEAVLARVAQEADAHPDRPLLPPLLIGTWKRKK</sequence>
<gene>
    <name evidence="3" type="ORF">KIH74_14455</name>
</gene>
<dbReference type="Proteomes" id="UP001197247">
    <property type="component" value="Unassembled WGS sequence"/>
</dbReference>
<evidence type="ECO:0000313" key="4">
    <source>
        <dbReference type="Proteomes" id="UP001197247"/>
    </source>
</evidence>
<reference evidence="3 4" key="1">
    <citation type="submission" date="2021-05" db="EMBL/GenBank/DDBJ databases">
        <title>Kineosporia and Streptomyces sp. nov. two new marine actinobacteria isolated from Coral.</title>
        <authorList>
            <person name="Buangrab K."/>
            <person name="Sutthacheep M."/>
            <person name="Yeemin T."/>
            <person name="Harunari E."/>
            <person name="Igarashi Y."/>
            <person name="Kanchanasin P."/>
            <person name="Tanasupawat S."/>
            <person name="Phongsopitanun W."/>
        </authorList>
    </citation>
    <scope>NUCLEOTIDE SEQUENCE [LARGE SCALE GENOMIC DNA]</scope>
    <source>
        <strain evidence="3 4">J2-2</strain>
    </source>
</reference>
<evidence type="ECO:0000259" key="2">
    <source>
        <dbReference type="Pfam" id="PF13649"/>
    </source>
</evidence>
<dbReference type="GO" id="GO:0008168">
    <property type="term" value="F:methyltransferase activity"/>
    <property type="evidence" value="ECO:0007669"/>
    <property type="project" value="UniProtKB-KW"/>
</dbReference>
<organism evidence="3 4">
    <name type="scientific">Kineosporia corallincola</name>
    <dbReference type="NCBI Taxonomy" id="2835133"/>
    <lineage>
        <taxon>Bacteria</taxon>
        <taxon>Bacillati</taxon>
        <taxon>Actinomycetota</taxon>
        <taxon>Actinomycetes</taxon>
        <taxon>Kineosporiales</taxon>
        <taxon>Kineosporiaceae</taxon>
        <taxon>Kineosporia</taxon>
    </lineage>
</organism>
<dbReference type="RefSeq" id="WP_214156429.1">
    <property type="nucleotide sequence ID" value="NZ_JAHBAY010000005.1"/>
</dbReference>
<dbReference type="InterPro" id="IPR041698">
    <property type="entry name" value="Methyltransf_25"/>
</dbReference>
<protein>
    <submittedName>
        <fullName evidence="3">Class I SAM-dependent methyltransferase</fullName>
    </submittedName>
</protein>
<dbReference type="PANTHER" id="PTHR43861">
    <property type="entry name" value="TRANS-ACONITATE 2-METHYLTRANSFERASE-RELATED"/>
    <property type="match status" value="1"/>
</dbReference>